<dbReference type="InterPro" id="IPR050228">
    <property type="entry name" value="Carboxylesterase_BioH"/>
</dbReference>
<proteinExistence type="predicted"/>
<dbReference type="KEGG" id="mff:MFFC18_33960"/>
<dbReference type="EMBL" id="CP042912">
    <property type="protein sequence ID" value="QEG23497.1"/>
    <property type="molecule type" value="Genomic_DNA"/>
</dbReference>
<evidence type="ECO:0000313" key="2">
    <source>
        <dbReference type="EMBL" id="QEG23497.1"/>
    </source>
</evidence>
<protein>
    <submittedName>
        <fullName evidence="2">Haloalkane dehalogenase</fullName>
        <ecNumber evidence="2">3.8.1.5</ecNumber>
    </submittedName>
</protein>
<dbReference type="Proteomes" id="UP000322214">
    <property type="component" value="Chromosome"/>
</dbReference>
<evidence type="ECO:0000313" key="3">
    <source>
        <dbReference type="Proteomes" id="UP000322214"/>
    </source>
</evidence>
<dbReference type="SUPFAM" id="SSF53474">
    <property type="entry name" value="alpha/beta-Hydrolases"/>
    <property type="match status" value="1"/>
</dbReference>
<dbReference type="GO" id="GO:0018786">
    <property type="term" value="F:haloalkane dehalogenase activity"/>
    <property type="evidence" value="ECO:0007669"/>
    <property type="project" value="UniProtKB-EC"/>
</dbReference>
<dbReference type="PANTHER" id="PTHR43194:SF2">
    <property type="entry name" value="PEROXISOMAL MEMBRANE PROTEIN LPX1"/>
    <property type="match status" value="1"/>
</dbReference>
<dbReference type="STRING" id="980251.GCA_001642875_02678"/>
<keyword evidence="3" id="KW-1185">Reference proteome</keyword>
<dbReference type="InterPro" id="IPR000073">
    <property type="entry name" value="AB_hydrolase_1"/>
</dbReference>
<dbReference type="Pfam" id="PF00561">
    <property type="entry name" value="Abhydrolase_1"/>
    <property type="match status" value="1"/>
</dbReference>
<dbReference type="OrthoDB" id="9775557at2"/>
<organism evidence="2 3">
    <name type="scientific">Mariniblastus fucicola</name>
    <dbReference type="NCBI Taxonomy" id="980251"/>
    <lineage>
        <taxon>Bacteria</taxon>
        <taxon>Pseudomonadati</taxon>
        <taxon>Planctomycetota</taxon>
        <taxon>Planctomycetia</taxon>
        <taxon>Pirellulales</taxon>
        <taxon>Pirellulaceae</taxon>
        <taxon>Mariniblastus</taxon>
    </lineage>
</organism>
<dbReference type="EC" id="3.8.1.5" evidence="2"/>
<accession>A0A5B9P9R4</accession>
<reference evidence="2 3" key="1">
    <citation type="submission" date="2019-08" db="EMBL/GenBank/DDBJ databases">
        <title>Deep-cultivation of Planctomycetes and their phenomic and genomic characterization uncovers novel biology.</title>
        <authorList>
            <person name="Wiegand S."/>
            <person name="Jogler M."/>
            <person name="Boedeker C."/>
            <person name="Pinto D."/>
            <person name="Vollmers J."/>
            <person name="Rivas-Marin E."/>
            <person name="Kohn T."/>
            <person name="Peeters S.H."/>
            <person name="Heuer A."/>
            <person name="Rast P."/>
            <person name="Oberbeckmann S."/>
            <person name="Bunk B."/>
            <person name="Jeske O."/>
            <person name="Meyerdierks A."/>
            <person name="Storesund J.E."/>
            <person name="Kallscheuer N."/>
            <person name="Luecker S."/>
            <person name="Lage O.M."/>
            <person name="Pohl T."/>
            <person name="Merkel B.J."/>
            <person name="Hornburger P."/>
            <person name="Mueller R.-W."/>
            <person name="Bruemmer F."/>
            <person name="Labrenz M."/>
            <person name="Spormann A.M."/>
            <person name="Op den Camp H."/>
            <person name="Overmann J."/>
            <person name="Amann R."/>
            <person name="Jetten M.S.M."/>
            <person name="Mascher T."/>
            <person name="Medema M.H."/>
            <person name="Devos D.P."/>
            <person name="Kaster A.-K."/>
            <person name="Ovreas L."/>
            <person name="Rohde M."/>
            <person name="Galperin M.Y."/>
            <person name="Jogler C."/>
        </authorList>
    </citation>
    <scope>NUCLEOTIDE SEQUENCE [LARGE SCALE GENOMIC DNA]</scope>
    <source>
        <strain evidence="2 3">FC18</strain>
    </source>
</reference>
<name>A0A5B9P9R4_9BACT</name>
<dbReference type="InterPro" id="IPR000639">
    <property type="entry name" value="Epox_hydrolase-like"/>
</dbReference>
<gene>
    <name evidence="2" type="primary">dhaA</name>
    <name evidence="2" type="ORF">MFFC18_33960</name>
</gene>
<feature type="domain" description="AB hydrolase-1" evidence="1">
    <location>
        <begin position="12"/>
        <end position="118"/>
    </location>
</feature>
<dbReference type="PANTHER" id="PTHR43194">
    <property type="entry name" value="HYDROLASE ALPHA/BETA FOLD FAMILY"/>
    <property type="match status" value="1"/>
</dbReference>
<evidence type="ECO:0000259" key="1">
    <source>
        <dbReference type="Pfam" id="PF00561"/>
    </source>
</evidence>
<dbReference type="AlphaFoldDB" id="A0A5B9P9R4"/>
<keyword evidence="2" id="KW-0378">Hydrolase</keyword>
<dbReference type="InterPro" id="IPR029058">
    <property type="entry name" value="AB_hydrolase_fold"/>
</dbReference>
<dbReference type="Gene3D" id="3.40.50.1820">
    <property type="entry name" value="alpha/beta hydrolase"/>
    <property type="match status" value="1"/>
</dbReference>
<dbReference type="PRINTS" id="PR00412">
    <property type="entry name" value="EPOXHYDRLASE"/>
</dbReference>
<sequence>MHYVDEGPRDAPPVLMVHGNPTWSFYYRNLIAGLSDRFRTIAIDHIGCGLSDKPQDYDYCLQNHIDNVCNLVERLDLQNTTLVAHDWGGAIGLGALQKLRERFSKIVLFNTAAFPPPFIPFRIRVCRWPVFGKVGLQGMNLFAKAAVTMATERPDGLPQDVADGLLAPYDSWSNRIATYKFVKDIPLSRSHKTWEVLERIEAGLPELGCMPIRLIWGMKDWCFRPECLDRFESHWPDAVVTKFENGGHYIVEDEPEKIVSLVREFLDAAK</sequence>